<keyword evidence="6" id="KW-1185">Reference proteome</keyword>
<gene>
    <name evidence="5" type="primary">Contig13175.g14047</name>
    <name evidence="5" type="ORF">STYLEM_16649</name>
</gene>
<dbReference type="GO" id="GO:0005737">
    <property type="term" value="C:cytoplasm"/>
    <property type="evidence" value="ECO:0007669"/>
    <property type="project" value="TreeGrafter"/>
</dbReference>
<protein>
    <recommendedName>
        <fullName evidence="4">EF-hand domain-containing protein</fullName>
    </recommendedName>
</protein>
<feature type="domain" description="EF-hand" evidence="4">
    <location>
        <begin position="795"/>
        <end position="830"/>
    </location>
</feature>
<accession>A0A078B278</accession>
<evidence type="ECO:0000256" key="2">
    <source>
        <dbReference type="SAM" id="Coils"/>
    </source>
</evidence>
<evidence type="ECO:0000256" key="3">
    <source>
        <dbReference type="SAM" id="MobiDB-lite"/>
    </source>
</evidence>
<dbReference type="InterPro" id="IPR018247">
    <property type="entry name" value="EF_Hand_1_Ca_BS"/>
</dbReference>
<evidence type="ECO:0000256" key="1">
    <source>
        <dbReference type="ARBA" id="ARBA00022837"/>
    </source>
</evidence>
<dbReference type="CDD" id="cd00051">
    <property type="entry name" value="EFh"/>
    <property type="match status" value="1"/>
</dbReference>
<dbReference type="InParanoid" id="A0A078B278"/>
<keyword evidence="2" id="KW-0175">Coiled coil</keyword>
<dbReference type="AlphaFoldDB" id="A0A078B278"/>
<dbReference type="Gene3D" id="3.80.10.10">
    <property type="entry name" value="Ribonuclease Inhibitor"/>
    <property type="match status" value="1"/>
</dbReference>
<evidence type="ECO:0000313" key="5">
    <source>
        <dbReference type="EMBL" id="CDW87543.1"/>
    </source>
</evidence>
<dbReference type="Proteomes" id="UP000039865">
    <property type="component" value="Unassembled WGS sequence"/>
</dbReference>
<feature type="coiled-coil region" evidence="2">
    <location>
        <begin position="370"/>
        <end position="445"/>
    </location>
</feature>
<dbReference type="OMA" id="EQFILEC"/>
<feature type="compositionally biased region" description="Polar residues" evidence="3">
    <location>
        <begin position="499"/>
        <end position="511"/>
    </location>
</feature>
<dbReference type="EMBL" id="CCKQ01015713">
    <property type="protein sequence ID" value="CDW87543.1"/>
    <property type="molecule type" value="Genomic_DNA"/>
</dbReference>
<dbReference type="GO" id="GO:0005509">
    <property type="term" value="F:calcium ion binding"/>
    <property type="evidence" value="ECO:0007669"/>
    <property type="project" value="InterPro"/>
</dbReference>
<dbReference type="Pfam" id="PF13499">
    <property type="entry name" value="EF-hand_7"/>
    <property type="match status" value="1"/>
</dbReference>
<feature type="region of interest" description="Disordered" evidence="3">
    <location>
        <begin position="484"/>
        <end position="520"/>
    </location>
</feature>
<dbReference type="PROSITE" id="PS50222">
    <property type="entry name" value="EF_HAND_2"/>
    <property type="match status" value="1"/>
</dbReference>
<evidence type="ECO:0000259" key="4">
    <source>
        <dbReference type="PROSITE" id="PS50222"/>
    </source>
</evidence>
<dbReference type="Gene3D" id="1.10.238.10">
    <property type="entry name" value="EF-hand"/>
    <property type="match status" value="1"/>
</dbReference>
<feature type="compositionally biased region" description="Low complexity" evidence="3">
    <location>
        <begin position="484"/>
        <end position="498"/>
    </location>
</feature>
<dbReference type="PROSITE" id="PS00018">
    <property type="entry name" value="EF_HAND_1"/>
    <property type="match status" value="1"/>
</dbReference>
<dbReference type="SUPFAM" id="SSF52075">
    <property type="entry name" value="Outer arm dynein light chain 1"/>
    <property type="match status" value="1"/>
</dbReference>
<reference evidence="5 6" key="1">
    <citation type="submission" date="2014-06" db="EMBL/GenBank/DDBJ databases">
        <authorList>
            <person name="Swart Estienne"/>
        </authorList>
    </citation>
    <scope>NUCLEOTIDE SEQUENCE [LARGE SCALE GENOMIC DNA]</scope>
    <source>
        <strain evidence="5 6">130c</strain>
    </source>
</reference>
<dbReference type="InterPro" id="IPR011992">
    <property type="entry name" value="EF-hand-dom_pair"/>
</dbReference>
<dbReference type="SUPFAM" id="SSF47473">
    <property type="entry name" value="EF-hand"/>
    <property type="match status" value="1"/>
</dbReference>
<proteinExistence type="predicted"/>
<feature type="region of interest" description="Disordered" evidence="3">
    <location>
        <begin position="175"/>
        <end position="226"/>
    </location>
</feature>
<keyword evidence="1" id="KW-0106">Calcium</keyword>
<dbReference type="InterPro" id="IPR002048">
    <property type="entry name" value="EF_hand_dom"/>
</dbReference>
<dbReference type="SMART" id="SM00054">
    <property type="entry name" value="EFh"/>
    <property type="match status" value="2"/>
</dbReference>
<feature type="compositionally biased region" description="Acidic residues" evidence="3">
    <location>
        <begin position="177"/>
        <end position="195"/>
    </location>
</feature>
<organism evidence="5 6">
    <name type="scientific">Stylonychia lemnae</name>
    <name type="common">Ciliate</name>
    <dbReference type="NCBI Taxonomy" id="5949"/>
    <lineage>
        <taxon>Eukaryota</taxon>
        <taxon>Sar</taxon>
        <taxon>Alveolata</taxon>
        <taxon>Ciliophora</taxon>
        <taxon>Intramacronucleata</taxon>
        <taxon>Spirotrichea</taxon>
        <taxon>Stichotrichia</taxon>
        <taxon>Sporadotrichida</taxon>
        <taxon>Oxytrichidae</taxon>
        <taxon>Stylonychinae</taxon>
        <taxon>Stylonychia</taxon>
    </lineage>
</organism>
<dbReference type="InterPro" id="IPR032675">
    <property type="entry name" value="LRR_dom_sf"/>
</dbReference>
<dbReference type="OrthoDB" id="2021138at2759"/>
<dbReference type="PANTHER" id="PTHR16306">
    <property type="entry name" value="TRANSLIN-ASSOCIATED FACTOR X-INTERACTING PROTEIN 1"/>
    <property type="match status" value="1"/>
</dbReference>
<feature type="compositionally biased region" description="Acidic residues" evidence="3">
    <location>
        <begin position="214"/>
        <end position="225"/>
    </location>
</feature>
<evidence type="ECO:0000313" key="6">
    <source>
        <dbReference type="Proteomes" id="UP000039865"/>
    </source>
</evidence>
<sequence>MLSFLKDLITTNPFVEEIDLENKGITSLDPHSVDLLGRFSELKKINIADNHIRKLPNDLSAMQYIQEFNLNGNPIDDIESAVDSLQTMPNLKVLFINLHEEEQVDYLLRSLNSLEYLNGLAVERDALFNDENEDEQDQEGASPSQDQILNNQEDQTQEDVSVNNNQQHPHYQLQVDHEEEQQPDVVVEEAQEEYESSQRIPESDFKDYQQQQEEYQEEDENEQNYEENHDYPLQSSYQMTNDGEFQQFDDVPEENELRAQDLENIAILYDQIRAIRRKIEHNIDKRLAEEFDQHLKNIMYDLSVSLQELQDDQRTDKDIMKKKIILQTKKSLIGMCFKQTNQRQSIQPKPQDSLIAKKIEEHDKIKDNIIEGLQKTVHSQDEEIAALKSQKETAEILEAAETLEKESNKNAQIIDQLKKELNEQKDYYEQQQVSLEEENKRLLETLIRHSKTKASNNSTPVGSNMGIYHSQNFKESVQQTSLLMNQQQQPQNTTPFQNISQNQFNQPQRNTSSSASLSSMNKNFNQSQQVYTSQNQFTANQQHQANQFVSQNFGATLSPTSQPSTNHKILPLKQLKDIINDIYQQKIKYDVKCRESRLPIETMEQYMYTYLNQKYGLKSLIIEWASTIIHGVRTYLKDDHEVTLFGKILKNECDEEFRFIQMHVKDTLANLLKILVREKHHLKSEGEIIQICEQIQVGFIEDVYWKKIINKMYDSEDVNTLTNRFLEIIDQRKLNRKENNFHSSVPLRTQEKSNTRKISRDEEIKQRRNVKQVSKLMYQEFLKIILDFQLLEHEKFLSCFTQIFKSIDTDSNGIIDENEFRDLIIKMGVVQTMEEVEQLLSIIDPHNNKQMTYSEIVQLLSSQLTQISDDNMRQVPLLEKFVNQMLIAQNAQNDDVEGGYCQDGAQIDFYGQNNMDNQQWQRDIEQHQQYQHQMQRNQQQLNQDLEIM</sequence>
<name>A0A078B278_STYLE</name>
<dbReference type="PANTHER" id="PTHR16306:SF1">
    <property type="entry name" value="CHROMOSOME UNDETERMINED SCAFFOLD_7, WHOLE GENOME SHOTGUN SEQUENCE"/>
    <property type="match status" value="1"/>
</dbReference>